<feature type="compositionally biased region" description="Pro residues" evidence="1">
    <location>
        <begin position="341"/>
        <end position="350"/>
    </location>
</feature>
<feature type="domain" description="SseB protein N-terminal" evidence="2">
    <location>
        <begin position="184"/>
        <end position="291"/>
    </location>
</feature>
<dbReference type="Pfam" id="PF22552">
    <property type="entry name" value="TY-Chap3"/>
    <property type="match status" value="1"/>
</dbReference>
<protein>
    <recommendedName>
        <fullName evidence="6">SseB family protein</fullName>
    </recommendedName>
</protein>
<feature type="region of interest" description="Disordered" evidence="1">
    <location>
        <begin position="330"/>
        <end position="365"/>
    </location>
</feature>
<accession>A0ABR9K6F3</accession>
<sequence>MEWSEFGRRLARELAALERDTILIVRERDESRHYVQAMREPDRLYAEAVSNNFLVGPLLLTPADEEVMSEAGWRPPADPAPRNWWTELPGGGLPGDFARLADVMVTALRDVQGVRRPSELVYESFHRHGTGLIELPGFGIDIADPSRITRRRDAYPDAAIEASAGAVPPAGGLLGADSGGLEPRLAEAKERGDNGAYFSLLGSADLVLPATGPAVEDPERAELPTITIGGGTYVTVFTSPDALARTGDRHPGLYRRTSFAALSAGWPDPSWQLAINAGLPSEVLLDVTALARLSAEHGSPSVNGEQEVPQTTIDAYSVEDLQKALDAGTPYFDTASEPEPEPLGAPPRPAEPAGVPIRPPHGTRLWRWNGANDQTPVAVYDAIGAVWAPARADAVPAPRSD</sequence>
<feature type="domain" description="TY-Chap N-terminal" evidence="3">
    <location>
        <begin position="1"/>
        <end position="120"/>
    </location>
</feature>
<evidence type="ECO:0000259" key="3">
    <source>
        <dbReference type="Pfam" id="PF22552"/>
    </source>
</evidence>
<dbReference type="Proteomes" id="UP000627838">
    <property type="component" value="Unassembled WGS sequence"/>
</dbReference>
<dbReference type="Pfam" id="PF07179">
    <property type="entry name" value="SseB"/>
    <property type="match status" value="1"/>
</dbReference>
<dbReference type="InterPro" id="IPR054344">
    <property type="entry name" value="TY-Chap_N"/>
</dbReference>
<dbReference type="InterPro" id="IPR009839">
    <property type="entry name" value="SseB_N"/>
</dbReference>
<evidence type="ECO:0000259" key="2">
    <source>
        <dbReference type="Pfam" id="PF07179"/>
    </source>
</evidence>
<comment type="caution">
    <text evidence="4">The sequence shown here is derived from an EMBL/GenBank/DDBJ whole genome shotgun (WGS) entry which is preliminary data.</text>
</comment>
<evidence type="ECO:0000313" key="4">
    <source>
        <dbReference type="EMBL" id="MBE1537945.1"/>
    </source>
</evidence>
<gene>
    <name evidence="4" type="ORF">H4W34_007778</name>
</gene>
<organism evidence="4 5">
    <name type="scientific">Actinomadura algeriensis</name>
    <dbReference type="NCBI Taxonomy" id="1679523"/>
    <lineage>
        <taxon>Bacteria</taxon>
        <taxon>Bacillati</taxon>
        <taxon>Actinomycetota</taxon>
        <taxon>Actinomycetes</taxon>
        <taxon>Streptosporangiales</taxon>
        <taxon>Thermomonosporaceae</taxon>
        <taxon>Actinomadura</taxon>
    </lineage>
</organism>
<evidence type="ECO:0000313" key="5">
    <source>
        <dbReference type="Proteomes" id="UP000627838"/>
    </source>
</evidence>
<proteinExistence type="predicted"/>
<dbReference type="EMBL" id="JADBDZ010000001">
    <property type="protein sequence ID" value="MBE1537945.1"/>
    <property type="molecule type" value="Genomic_DNA"/>
</dbReference>
<evidence type="ECO:0008006" key="6">
    <source>
        <dbReference type="Google" id="ProtNLM"/>
    </source>
</evidence>
<keyword evidence="5" id="KW-1185">Reference proteome</keyword>
<reference evidence="4 5" key="1">
    <citation type="submission" date="2020-10" db="EMBL/GenBank/DDBJ databases">
        <title>Sequencing the genomes of 1000 actinobacteria strains.</title>
        <authorList>
            <person name="Klenk H.-P."/>
        </authorList>
    </citation>
    <scope>NUCLEOTIDE SEQUENCE [LARGE SCALE GENOMIC DNA]</scope>
    <source>
        <strain evidence="4 5">DSM 46744</strain>
    </source>
</reference>
<evidence type="ECO:0000256" key="1">
    <source>
        <dbReference type="SAM" id="MobiDB-lite"/>
    </source>
</evidence>
<name>A0ABR9K6F3_9ACTN</name>
<dbReference type="RefSeq" id="WP_192763725.1">
    <property type="nucleotide sequence ID" value="NZ_JADBDZ010000001.1"/>
</dbReference>